<accession>A0AAE9BZI8</accession>
<protein>
    <submittedName>
        <fullName evidence="1">Uncharacterized protein</fullName>
    </submittedName>
</protein>
<sequence>MKQTIKDPQTECAMCYGTFYADETAVYAGNGFVYHVECHEA</sequence>
<evidence type="ECO:0000313" key="2">
    <source>
        <dbReference type="Proteomes" id="UP000827814"/>
    </source>
</evidence>
<keyword evidence="2" id="KW-1185">Reference proteome</keyword>
<dbReference type="Proteomes" id="UP000827814">
    <property type="component" value="Segment"/>
</dbReference>
<gene>
    <name evidence="1" type="ORF">HATV-2_gp125</name>
</gene>
<dbReference type="EMBL" id="MZ334525">
    <property type="protein sequence ID" value="UBF23276.1"/>
    <property type="molecule type" value="Genomic_DNA"/>
</dbReference>
<name>A0AAE9BZI8_9CAUD</name>
<reference evidence="1" key="1">
    <citation type="submission" date="2021-05" db="EMBL/GenBank/DDBJ databases">
        <title>Diversity, taxonomy and evolution of archaeal viruses of the class Caudoviricetes.</title>
        <authorList>
            <person name="Liu Y."/>
            <person name="Demina T.A."/>
            <person name="Roux S."/>
            <person name="Aiewsakun P."/>
            <person name="Kazlauskas D."/>
            <person name="Simmonds P."/>
            <person name="Prangishvili D."/>
            <person name="Oksanen H.M."/>
            <person name="Krupovic M."/>
        </authorList>
    </citation>
    <scope>NUCLEOTIDE SEQUENCE</scope>
    <source>
        <strain evidence="1">HATV-2/44</strain>
    </source>
</reference>
<evidence type="ECO:0000313" key="1">
    <source>
        <dbReference type="EMBL" id="UBF23276.1"/>
    </source>
</evidence>
<proteinExistence type="predicted"/>
<organism evidence="1 2">
    <name type="scientific">Haloarcula tailed virus 2</name>
    <dbReference type="NCBI Taxonomy" id="2877989"/>
    <lineage>
        <taxon>Viruses</taxon>
        <taxon>Duplodnaviria</taxon>
        <taxon>Heunggongvirae</taxon>
        <taxon>Uroviricota</taxon>
        <taxon>Caudoviricetes</taxon>
        <taxon>Thumleimavirales</taxon>
        <taxon>Soleiviridae</taxon>
        <taxon>Eilatmyovirus</taxon>
        <taxon>Eilatmyovirus salis</taxon>
        <taxon>Eilatmyovirus HATV2</taxon>
    </lineage>
</organism>